<feature type="chain" id="PRO_5032543143" evidence="9">
    <location>
        <begin position="18"/>
        <end position="1324"/>
    </location>
</feature>
<evidence type="ECO:0000256" key="5">
    <source>
        <dbReference type="ARBA" id="ARBA00022989"/>
    </source>
</evidence>
<keyword evidence="12" id="KW-1185">Reference proteome</keyword>
<feature type="compositionally biased region" description="Low complexity" evidence="7">
    <location>
        <begin position="719"/>
        <end position="728"/>
    </location>
</feature>
<evidence type="ECO:0000259" key="10">
    <source>
        <dbReference type="Pfam" id="PF25987"/>
    </source>
</evidence>
<feature type="region of interest" description="Disordered" evidence="7">
    <location>
        <begin position="706"/>
        <end position="728"/>
    </location>
</feature>
<name>A0A811UP60_CERCA</name>
<feature type="region of interest" description="Disordered" evidence="7">
    <location>
        <begin position="745"/>
        <end position="772"/>
    </location>
</feature>
<comment type="caution">
    <text evidence="11">The sequence shown here is derived from an EMBL/GenBank/DDBJ whole genome shotgun (WGS) entry which is preliminary data.</text>
</comment>
<keyword evidence="6 8" id="KW-0472">Membrane</keyword>
<feature type="transmembrane region" description="Helical" evidence="8">
    <location>
        <begin position="927"/>
        <end position="954"/>
    </location>
</feature>
<evidence type="ECO:0000256" key="3">
    <source>
        <dbReference type="ARBA" id="ARBA00022692"/>
    </source>
</evidence>
<dbReference type="PANTHER" id="PTHR35578">
    <property type="entry name" value="PROLINE-RICH TRANSMEMBRANE PROTEIN 4-RELATED"/>
    <property type="match status" value="1"/>
</dbReference>
<organism evidence="11 12">
    <name type="scientific">Ceratitis capitata</name>
    <name type="common">Mediterranean fruit fly</name>
    <name type="synonym">Tephritis capitata</name>
    <dbReference type="NCBI Taxonomy" id="7213"/>
    <lineage>
        <taxon>Eukaryota</taxon>
        <taxon>Metazoa</taxon>
        <taxon>Ecdysozoa</taxon>
        <taxon>Arthropoda</taxon>
        <taxon>Hexapoda</taxon>
        <taxon>Insecta</taxon>
        <taxon>Pterygota</taxon>
        <taxon>Neoptera</taxon>
        <taxon>Endopterygota</taxon>
        <taxon>Diptera</taxon>
        <taxon>Brachycera</taxon>
        <taxon>Muscomorpha</taxon>
        <taxon>Tephritoidea</taxon>
        <taxon>Tephritidae</taxon>
        <taxon>Ceratitis</taxon>
        <taxon>Ceratitis</taxon>
    </lineage>
</organism>
<feature type="compositionally biased region" description="Low complexity" evidence="7">
    <location>
        <begin position="1227"/>
        <end position="1250"/>
    </location>
</feature>
<feature type="compositionally biased region" description="Low complexity" evidence="7">
    <location>
        <begin position="671"/>
        <end position="682"/>
    </location>
</feature>
<gene>
    <name evidence="11" type="ORF">CCAP1982_LOCUS9455</name>
</gene>
<proteinExistence type="predicted"/>
<feature type="compositionally biased region" description="Polar residues" evidence="7">
    <location>
        <begin position="756"/>
        <end position="770"/>
    </location>
</feature>
<dbReference type="InterPro" id="IPR052836">
    <property type="entry name" value="PRRT_domain-containing"/>
</dbReference>
<feature type="compositionally biased region" description="Low complexity" evidence="7">
    <location>
        <begin position="745"/>
        <end position="755"/>
    </location>
</feature>
<evidence type="ECO:0000256" key="6">
    <source>
        <dbReference type="ARBA" id="ARBA00023136"/>
    </source>
</evidence>
<dbReference type="InterPro" id="IPR059081">
    <property type="entry name" value="PRRT3-4"/>
</dbReference>
<evidence type="ECO:0000256" key="1">
    <source>
        <dbReference type="ARBA" id="ARBA00004141"/>
    </source>
</evidence>
<feature type="region of interest" description="Disordered" evidence="7">
    <location>
        <begin position="1215"/>
        <end position="1250"/>
    </location>
</feature>
<evidence type="ECO:0000256" key="8">
    <source>
        <dbReference type="SAM" id="Phobius"/>
    </source>
</evidence>
<dbReference type="Proteomes" id="UP000606786">
    <property type="component" value="Unassembled WGS sequence"/>
</dbReference>
<feature type="transmembrane region" description="Helical" evidence="8">
    <location>
        <begin position="882"/>
        <end position="906"/>
    </location>
</feature>
<evidence type="ECO:0000256" key="2">
    <source>
        <dbReference type="ARBA" id="ARBA00022553"/>
    </source>
</evidence>
<evidence type="ECO:0000256" key="9">
    <source>
        <dbReference type="SAM" id="SignalP"/>
    </source>
</evidence>
<feature type="domain" description="Proline-rich transmembrane protein 3/4" evidence="10">
    <location>
        <begin position="860"/>
        <end position="994"/>
    </location>
</feature>
<evidence type="ECO:0000313" key="12">
    <source>
        <dbReference type="Proteomes" id="UP000606786"/>
    </source>
</evidence>
<feature type="region of interest" description="Disordered" evidence="7">
    <location>
        <begin position="663"/>
        <end position="684"/>
    </location>
</feature>
<keyword evidence="3 8" id="KW-0812">Transmembrane</keyword>
<keyword evidence="2" id="KW-0597">Phosphoprotein</keyword>
<feature type="signal peptide" evidence="9">
    <location>
        <begin position="1"/>
        <end position="17"/>
    </location>
</feature>
<comment type="subcellular location">
    <subcellularLocation>
        <location evidence="1">Membrane</location>
        <topology evidence="1">Multi-pass membrane protein</topology>
    </subcellularLocation>
</comment>
<keyword evidence="5 8" id="KW-1133">Transmembrane helix</keyword>
<keyword evidence="4 9" id="KW-0732">Signal</keyword>
<accession>A0A811UP60</accession>
<dbReference type="OrthoDB" id="10066605at2759"/>
<feature type="region of interest" description="Disordered" evidence="7">
    <location>
        <begin position="430"/>
        <end position="456"/>
    </location>
</feature>
<evidence type="ECO:0000313" key="11">
    <source>
        <dbReference type="EMBL" id="CAD7000982.1"/>
    </source>
</evidence>
<sequence length="1324" mass="144966">MTKSMILPSILNLIVSASKHMTLSTSKNKHNANETSVLRIQCVDCTECNIERLYTECGYVPYNKIKKYTYKHCKCFCGNSRGRNIATLPVNILEFHTTKNKHFVKEKRLDTTRPYTVAKSSILWLKPRYDQLCAEADKNYRVVERLNHIHNKLTEFSAFLQDCKSLELSTTLYSSTIITNCRHEITECPGRIHGYEKSLQCKSRLNENNYTCANDVSSKDFFRIRNSVLGIATSNKKDYNELNSKSSASNRMRSRRSLLLGNGNPTTMCSNAILYILLILLLSLPQVRWVHSLLTVEPKFDSLADDDFPSSSAINNNPLINVGMVNGSDNRIAMKVGGSSPSGSGGYMDKLKMNNLERSVAAVLKKVAYGTTSTTKRSIPDNTYTPSLTTIATPLLTTLRYAEKSTHQQQINLHHRNYELDLERDHALPTSAPNADILKSNSNPTYPNPNRNHNHERERHRHVMKATPPPSIPNILKKNIGQSPTIPMYPGDIPSYSPPARSFFTPPLPPEYQNPFADKPTLRGTNNEGHERIPFRPPDLAASTGSNSANEIIVTSSGDTNSAPHIYNGTIADVERKKALKRHHEALRVTTSNSNPPQQLSTTGQEVLPSIRRILSGSNGNKGEIPEVLLKHATSRPIANYNQPPSPPVVLLDDSSVVQKIEGGEDNGILGSSNINKNKNGSALSSGTELYEAARIETMENRFPDVSHHSNRVNSNQGSTDSSSTTSTAAAIGKDLGAAVAAAATTSTMSSTSVAKNPTSSATATSRNTESGVGSSIAAAASSVSTWAVAWNIHSYTVQNQQQQQQLLYQQQQQHFLQRRQQQQQILQQHQHQHLQQQFEATSTTNFLSSVTSFHAHTALLLQSATIGSSPNLISSTTPPRVLSLICQIIYIFVCLFLGLLYLYLYRILKRILRSKSQNYIHGYQNLSYAIHITIATALLFVLLAALQIFGAISISTTRPLLQQLTADIDWLQWGYQFSLRLIEIAIISLLSWVVGLKTSGGSSGAGAAVNLANNADARYGVAGGNSGSNVAFASGPANQNREKHPHHNFHNNHSNVAGFFLPCTSSSSQEQFETDYPAVCNANTNLHTYTMRTGKLIYDDSYALNSLSSGAQPQLTGIGNNAIQSGSGVIRNAGEFHLQTQPTYQRPYDSGSINSAMVNHNVSEYGTQSTLAGGGVGHYGNEAPQYADYLTDATIDHYENPNFDLGGSVSGSGFGVDSSNPSGVQKLTKTSTTSTTASSSGDSGASAASQQQMLLLQSDSCYSEPLQAPNATFYDFKNFERPQLVSGLPRHLLIVGCQNLIHVSRCRGMPTTIKVTEKKSIRL</sequence>
<dbReference type="Pfam" id="PF25987">
    <property type="entry name" value="PRRT3"/>
    <property type="match status" value="1"/>
</dbReference>
<reference evidence="11" key="1">
    <citation type="submission" date="2020-11" db="EMBL/GenBank/DDBJ databases">
        <authorList>
            <person name="Whitehead M."/>
        </authorList>
    </citation>
    <scope>NUCLEOTIDE SEQUENCE</scope>
    <source>
        <strain evidence="11">EGII</strain>
    </source>
</reference>
<evidence type="ECO:0000256" key="7">
    <source>
        <dbReference type="SAM" id="MobiDB-lite"/>
    </source>
</evidence>
<evidence type="ECO:0000256" key="4">
    <source>
        <dbReference type="ARBA" id="ARBA00022729"/>
    </source>
</evidence>
<feature type="region of interest" description="Disordered" evidence="7">
    <location>
        <begin position="519"/>
        <end position="545"/>
    </location>
</feature>
<dbReference type="PANTHER" id="PTHR35578:SF6">
    <property type="entry name" value="PROLINE-RICH TRANSMEMBRANE PROTEIN 4"/>
    <property type="match status" value="1"/>
</dbReference>
<dbReference type="EMBL" id="CAJHJT010000023">
    <property type="protein sequence ID" value="CAD7000982.1"/>
    <property type="molecule type" value="Genomic_DNA"/>
</dbReference>
<protein>
    <submittedName>
        <fullName evidence="11">(Mediterranean fruit fly) hypothetical protein</fullName>
    </submittedName>
</protein>